<dbReference type="OrthoDB" id="9784538at2"/>
<dbReference type="InParanoid" id="A0A517SBN4"/>
<dbReference type="Pfam" id="PF02653">
    <property type="entry name" value="BPD_transp_2"/>
    <property type="match status" value="1"/>
</dbReference>
<feature type="transmembrane region" description="Helical" evidence="6">
    <location>
        <begin position="389"/>
        <end position="407"/>
    </location>
</feature>
<dbReference type="PANTHER" id="PTHR32196:SF15">
    <property type="entry name" value="SUGAR ABC TRANSPORTER PERMEASE PROTEIN"/>
    <property type="match status" value="1"/>
</dbReference>
<dbReference type="Proteomes" id="UP000315700">
    <property type="component" value="Chromosome"/>
</dbReference>
<dbReference type="EMBL" id="CP036271">
    <property type="protein sequence ID" value="QDT53547.1"/>
    <property type="molecule type" value="Genomic_DNA"/>
</dbReference>
<feature type="transmembrane region" description="Helical" evidence="6">
    <location>
        <begin position="246"/>
        <end position="269"/>
    </location>
</feature>
<protein>
    <submittedName>
        <fullName evidence="7">Ribose transport system permease protein RbsC</fullName>
    </submittedName>
</protein>
<proteinExistence type="predicted"/>
<dbReference type="PANTHER" id="PTHR32196">
    <property type="entry name" value="ABC TRANSPORTER PERMEASE PROTEIN YPHD-RELATED-RELATED"/>
    <property type="match status" value="1"/>
</dbReference>
<feature type="transmembrane region" description="Helical" evidence="6">
    <location>
        <begin position="138"/>
        <end position="158"/>
    </location>
</feature>
<feature type="transmembrane region" description="Helical" evidence="6">
    <location>
        <begin position="83"/>
        <end position="101"/>
    </location>
</feature>
<evidence type="ECO:0000256" key="1">
    <source>
        <dbReference type="ARBA" id="ARBA00004651"/>
    </source>
</evidence>
<keyword evidence="3 6" id="KW-0812">Transmembrane</keyword>
<comment type="subcellular location">
    <subcellularLocation>
        <location evidence="1">Cell membrane</location>
        <topology evidence="1">Multi-pass membrane protein</topology>
    </subcellularLocation>
</comment>
<dbReference type="GO" id="GO:0005886">
    <property type="term" value="C:plasma membrane"/>
    <property type="evidence" value="ECO:0007669"/>
    <property type="project" value="UniProtKB-SubCell"/>
</dbReference>
<evidence type="ECO:0000313" key="8">
    <source>
        <dbReference type="Proteomes" id="UP000315700"/>
    </source>
</evidence>
<keyword evidence="2" id="KW-1003">Cell membrane</keyword>
<evidence type="ECO:0000256" key="6">
    <source>
        <dbReference type="SAM" id="Phobius"/>
    </source>
</evidence>
<feature type="transmembrane region" description="Helical" evidence="6">
    <location>
        <begin position="23"/>
        <end position="39"/>
    </location>
</feature>
<name>A0A517SBN4_9PLAN</name>
<dbReference type="KEGG" id="ccos:Pan44_15690"/>
<dbReference type="InterPro" id="IPR001851">
    <property type="entry name" value="ABC_transp_permease"/>
</dbReference>
<feature type="transmembrane region" description="Helical" evidence="6">
    <location>
        <begin position="113"/>
        <end position="132"/>
    </location>
</feature>
<dbReference type="AlphaFoldDB" id="A0A517SBN4"/>
<keyword evidence="4 6" id="KW-1133">Transmembrane helix</keyword>
<dbReference type="CDD" id="cd06579">
    <property type="entry name" value="TM_PBP1_transp_AraH_like"/>
    <property type="match status" value="1"/>
</dbReference>
<evidence type="ECO:0000313" key="7">
    <source>
        <dbReference type="EMBL" id="QDT53547.1"/>
    </source>
</evidence>
<feature type="transmembrane region" description="Helical" evidence="6">
    <location>
        <begin position="357"/>
        <end position="377"/>
    </location>
</feature>
<keyword evidence="8" id="KW-1185">Reference proteome</keyword>
<reference evidence="7 8" key="1">
    <citation type="submission" date="2019-02" db="EMBL/GenBank/DDBJ databases">
        <title>Deep-cultivation of Planctomycetes and their phenomic and genomic characterization uncovers novel biology.</title>
        <authorList>
            <person name="Wiegand S."/>
            <person name="Jogler M."/>
            <person name="Boedeker C."/>
            <person name="Pinto D."/>
            <person name="Vollmers J."/>
            <person name="Rivas-Marin E."/>
            <person name="Kohn T."/>
            <person name="Peeters S.H."/>
            <person name="Heuer A."/>
            <person name="Rast P."/>
            <person name="Oberbeckmann S."/>
            <person name="Bunk B."/>
            <person name="Jeske O."/>
            <person name="Meyerdierks A."/>
            <person name="Storesund J.E."/>
            <person name="Kallscheuer N."/>
            <person name="Luecker S."/>
            <person name="Lage O.M."/>
            <person name="Pohl T."/>
            <person name="Merkel B.J."/>
            <person name="Hornburger P."/>
            <person name="Mueller R.-W."/>
            <person name="Bruemmer F."/>
            <person name="Labrenz M."/>
            <person name="Spormann A.M."/>
            <person name="Op den Camp H."/>
            <person name="Overmann J."/>
            <person name="Amann R."/>
            <person name="Jetten M.S.M."/>
            <person name="Mascher T."/>
            <person name="Medema M.H."/>
            <person name="Devos D.P."/>
            <person name="Kaster A.-K."/>
            <person name="Ovreas L."/>
            <person name="Rohde M."/>
            <person name="Galperin M.Y."/>
            <person name="Jogler C."/>
        </authorList>
    </citation>
    <scope>NUCLEOTIDE SEQUENCE [LARGE SCALE GENOMIC DNA]</scope>
    <source>
        <strain evidence="7 8">Pan44</strain>
    </source>
</reference>
<accession>A0A517SBN4</accession>
<sequence length="415" mass="43612">MNTLETSSPGWLGGFLRRNRNEIGLVIATIAVLAVTLFFNKSYIENPGDNTQKILRTTALLGIFAFGAATVIISGGIDLSAGSVIAFSGMLFAGIIVLLAPKSERGLPVTTDIETWIVLVAIGGTLISALLIGTFHTWLITIVGLPPFVATLASLVGLRSLAKVLVQNITATSHGQAKSTITLDNEWLLSVGQREGWWSPVLIWAILAVVLWLLLGRTVVGRHLYAMGGNEQAARLSGIRTDHLKWLAYCISAVTAAIAGILYTCYIGTADPSRDGMGYELNAIAASVVGGCSLAGGIGSISGVMLGALFLRVVIDSVEKSFKTRPDLFEGQVVGALVVLAVAFNELRKTGGFRRQFFPGLIGWISVAILAILAGLITGATTTENKLNSALVVGAAVAVALGIKAAMERVAAKKR</sequence>
<dbReference type="GO" id="GO:0022857">
    <property type="term" value="F:transmembrane transporter activity"/>
    <property type="evidence" value="ECO:0007669"/>
    <property type="project" value="InterPro"/>
</dbReference>
<feature type="transmembrane region" description="Helical" evidence="6">
    <location>
        <begin position="59"/>
        <end position="77"/>
    </location>
</feature>
<keyword evidence="5 6" id="KW-0472">Membrane</keyword>
<evidence type="ECO:0000256" key="5">
    <source>
        <dbReference type="ARBA" id="ARBA00023136"/>
    </source>
</evidence>
<feature type="transmembrane region" description="Helical" evidence="6">
    <location>
        <begin position="197"/>
        <end position="215"/>
    </location>
</feature>
<evidence type="ECO:0000256" key="4">
    <source>
        <dbReference type="ARBA" id="ARBA00022989"/>
    </source>
</evidence>
<gene>
    <name evidence="7" type="primary">rbsC_1</name>
    <name evidence="7" type="ORF">Pan44_15690</name>
</gene>
<organism evidence="7 8">
    <name type="scientific">Caulifigura coniformis</name>
    <dbReference type="NCBI Taxonomy" id="2527983"/>
    <lineage>
        <taxon>Bacteria</taxon>
        <taxon>Pseudomonadati</taxon>
        <taxon>Planctomycetota</taxon>
        <taxon>Planctomycetia</taxon>
        <taxon>Planctomycetales</taxon>
        <taxon>Planctomycetaceae</taxon>
        <taxon>Caulifigura</taxon>
    </lineage>
</organism>
<dbReference type="RefSeq" id="WP_145028842.1">
    <property type="nucleotide sequence ID" value="NZ_CP036271.1"/>
</dbReference>
<evidence type="ECO:0000256" key="3">
    <source>
        <dbReference type="ARBA" id="ARBA00022692"/>
    </source>
</evidence>
<feature type="transmembrane region" description="Helical" evidence="6">
    <location>
        <begin position="281"/>
        <end position="308"/>
    </location>
</feature>
<evidence type="ECO:0000256" key="2">
    <source>
        <dbReference type="ARBA" id="ARBA00022475"/>
    </source>
</evidence>